<organism evidence="1 2">
    <name type="scientific">Halocaridina rubra</name>
    <name type="common">Hawaiian red shrimp</name>
    <dbReference type="NCBI Taxonomy" id="373956"/>
    <lineage>
        <taxon>Eukaryota</taxon>
        <taxon>Metazoa</taxon>
        <taxon>Ecdysozoa</taxon>
        <taxon>Arthropoda</taxon>
        <taxon>Crustacea</taxon>
        <taxon>Multicrustacea</taxon>
        <taxon>Malacostraca</taxon>
        <taxon>Eumalacostraca</taxon>
        <taxon>Eucarida</taxon>
        <taxon>Decapoda</taxon>
        <taxon>Pleocyemata</taxon>
        <taxon>Caridea</taxon>
        <taxon>Atyoidea</taxon>
        <taxon>Atyidae</taxon>
        <taxon>Halocaridina</taxon>
    </lineage>
</organism>
<protein>
    <submittedName>
        <fullName evidence="1">Uncharacterized protein</fullName>
    </submittedName>
</protein>
<evidence type="ECO:0000313" key="2">
    <source>
        <dbReference type="Proteomes" id="UP001381693"/>
    </source>
</evidence>
<comment type="caution">
    <text evidence="1">The sequence shown here is derived from an EMBL/GenBank/DDBJ whole genome shotgun (WGS) entry which is preliminary data.</text>
</comment>
<accession>A0AAN9A9I9</accession>
<proteinExistence type="predicted"/>
<evidence type="ECO:0000313" key="1">
    <source>
        <dbReference type="EMBL" id="KAK7079149.1"/>
    </source>
</evidence>
<dbReference type="AlphaFoldDB" id="A0AAN9A9I9"/>
<sequence>MYISLRLLTRAWHKKFTETGTVLDKGRSRRPRNSEENIDRIRQAFNRSSTKSIRLLLPDTYSYH</sequence>
<keyword evidence="2" id="KW-1185">Reference proteome</keyword>
<dbReference type="Proteomes" id="UP001381693">
    <property type="component" value="Unassembled WGS sequence"/>
</dbReference>
<gene>
    <name evidence="1" type="ORF">SK128_003877</name>
</gene>
<feature type="non-terminal residue" evidence="1">
    <location>
        <position position="64"/>
    </location>
</feature>
<name>A0AAN9A9I9_HALRR</name>
<dbReference type="EMBL" id="JAXCGZ010007574">
    <property type="protein sequence ID" value="KAK7079149.1"/>
    <property type="molecule type" value="Genomic_DNA"/>
</dbReference>
<reference evidence="1 2" key="1">
    <citation type="submission" date="2023-11" db="EMBL/GenBank/DDBJ databases">
        <title>Halocaridina rubra genome assembly.</title>
        <authorList>
            <person name="Smith C."/>
        </authorList>
    </citation>
    <scope>NUCLEOTIDE SEQUENCE [LARGE SCALE GENOMIC DNA]</scope>
    <source>
        <strain evidence="1">EP-1</strain>
        <tissue evidence="1">Whole</tissue>
    </source>
</reference>